<dbReference type="SUPFAM" id="SSF52833">
    <property type="entry name" value="Thioredoxin-like"/>
    <property type="match status" value="1"/>
</dbReference>
<name>A0A6S6U4B3_9BACT</name>
<dbReference type="InterPro" id="IPR013766">
    <property type="entry name" value="Thioredoxin_domain"/>
</dbReference>
<dbReference type="CDD" id="cd02969">
    <property type="entry name" value="PRX_like1"/>
    <property type="match status" value="1"/>
</dbReference>
<protein>
    <submittedName>
        <fullName evidence="3">PPO candidate 1</fullName>
    </submittedName>
</protein>
<proteinExistence type="predicted"/>
<evidence type="ECO:0000259" key="2">
    <source>
        <dbReference type="PROSITE" id="PS51352"/>
    </source>
</evidence>
<dbReference type="PROSITE" id="PS51352">
    <property type="entry name" value="THIOREDOXIN_2"/>
    <property type="match status" value="1"/>
</dbReference>
<dbReference type="GO" id="GO:0016491">
    <property type="term" value="F:oxidoreductase activity"/>
    <property type="evidence" value="ECO:0007669"/>
    <property type="project" value="InterPro"/>
</dbReference>
<sequence length="230" mass="25550">MIILKQGILMFLLLVLVASCANEAPTTEETTTQETTEATAAETKEEVKVELVGYQVGDIAEDFTLKNVDGKMVSMADYPDANGYIIVFTCNHCPYSIAYEDRLIEMDKKYKALGYPMIAINPNDPEVNEEDSYEEMIVRAEEKGFTFPYLMDEGQKVYPKYGATKTPHVYVVNKTESGNQVAYIGAIDDSKDAESVTAHYLTNALDALIRGEEPNPSFTKAFGCSVKCKK</sequence>
<dbReference type="PROSITE" id="PS51257">
    <property type="entry name" value="PROKAR_LIPOPROTEIN"/>
    <property type="match status" value="1"/>
</dbReference>
<dbReference type="PANTHER" id="PTHR43640">
    <property type="entry name" value="OS07G0260300 PROTEIN"/>
    <property type="match status" value="1"/>
</dbReference>
<dbReference type="Pfam" id="PF00578">
    <property type="entry name" value="AhpC-TSA"/>
    <property type="match status" value="1"/>
</dbReference>
<accession>A0A6S6U4B3</accession>
<dbReference type="InterPro" id="IPR036249">
    <property type="entry name" value="Thioredoxin-like_sf"/>
</dbReference>
<feature type="signal peptide" evidence="1">
    <location>
        <begin position="1"/>
        <end position="23"/>
    </location>
</feature>
<gene>
    <name evidence="3" type="ORF">HELGO_WM59021</name>
</gene>
<evidence type="ECO:0000256" key="1">
    <source>
        <dbReference type="SAM" id="SignalP"/>
    </source>
</evidence>
<dbReference type="AlphaFoldDB" id="A0A6S6U4B3"/>
<dbReference type="Gene3D" id="3.40.30.10">
    <property type="entry name" value="Glutaredoxin"/>
    <property type="match status" value="1"/>
</dbReference>
<reference evidence="3" key="1">
    <citation type="submission" date="2020-01" db="EMBL/GenBank/DDBJ databases">
        <authorList>
            <person name="Meier V. D."/>
            <person name="Meier V D."/>
        </authorList>
    </citation>
    <scope>NUCLEOTIDE SEQUENCE</scope>
    <source>
        <strain evidence="3">HLG_WM_MAG_10</strain>
    </source>
</reference>
<dbReference type="EMBL" id="CACVAQ010000477">
    <property type="protein sequence ID" value="CAA6829285.1"/>
    <property type="molecule type" value="Genomic_DNA"/>
</dbReference>
<evidence type="ECO:0000313" key="3">
    <source>
        <dbReference type="EMBL" id="CAA6829285.1"/>
    </source>
</evidence>
<organism evidence="3">
    <name type="scientific">uncultured Aureispira sp</name>
    <dbReference type="NCBI Taxonomy" id="1331704"/>
    <lineage>
        <taxon>Bacteria</taxon>
        <taxon>Pseudomonadati</taxon>
        <taxon>Bacteroidota</taxon>
        <taxon>Saprospiria</taxon>
        <taxon>Saprospirales</taxon>
        <taxon>Saprospiraceae</taxon>
        <taxon>Aureispira</taxon>
        <taxon>environmental samples</taxon>
    </lineage>
</organism>
<feature type="chain" id="PRO_5027947201" evidence="1">
    <location>
        <begin position="24"/>
        <end position="230"/>
    </location>
</feature>
<dbReference type="InterPro" id="IPR000866">
    <property type="entry name" value="AhpC/TSA"/>
</dbReference>
<dbReference type="InterPro" id="IPR047262">
    <property type="entry name" value="PRX-like1"/>
</dbReference>
<dbReference type="GO" id="GO:0016209">
    <property type="term" value="F:antioxidant activity"/>
    <property type="evidence" value="ECO:0007669"/>
    <property type="project" value="InterPro"/>
</dbReference>
<keyword evidence="1" id="KW-0732">Signal</keyword>
<dbReference type="PANTHER" id="PTHR43640:SF1">
    <property type="entry name" value="THIOREDOXIN-DEPENDENT PEROXIREDOXIN"/>
    <property type="match status" value="1"/>
</dbReference>
<feature type="domain" description="Thioredoxin" evidence="2">
    <location>
        <begin position="54"/>
        <end position="210"/>
    </location>
</feature>